<evidence type="ECO:0000256" key="1">
    <source>
        <dbReference type="SAM" id="Coils"/>
    </source>
</evidence>
<dbReference type="Proteomes" id="UP000524246">
    <property type="component" value="Unassembled WGS sequence"/>
</dbReference>
<feature type="non-terminal residue" evidence="4">
    <location>
        <position position="1157"/>
    </location>
</feature>
<dbReference type="PANTHER" id="PTHR34203">
    <property type="entry name" value="METHYLTRANSFERASE, FKBM FAMILY PROTEIN"/>
    <property type="match status" value="1"/>
</dbReference>
<keyword evidence="4" id="KW-0808">Transferase</keyword>
<dbReference type="Gene3D" id="3.40.50.2000">
    <property type="entry name" value="Glycogen Phosphorylase B"/>
    <property type="match status" value="2"/>
</dbReference>
<dbReference type="GO" id="GO:0032259">
    <property type="term" value="P:methylation"/>
    <property type="evidence" value="ECO:0007669"/>
    <property type="project" value="UniProtKB-KW"/>
</dbReference>
<comment type="caution">
    <text evidence="4">The sequence shown here is derived from an EMBL/GenBank/DDBJ whole genome shotgun (WGS) entry which is preliminary data.</text>
</comment>
<evidence type="ECO:0000259" key="2">
    <source>
        <dbReference type="Pfam" id="PF00534"/>
    </source>
</evidence>
<sequence length="1157" mass="130590">MRDYDLNKLYHIETHGFQFSVTERFRKFYENNRYERFTVDTFLSQLTEESIVVDVGAHYGYFSMLAASRATRGRVIAIEPVSENLWLLNKNAEDNGFNTIETHNVAVSDHDGVVLFHIADASDYCAISEHPNTTTIEERTLPCKTLDSILNGCKVDLLKIDTEGHEIEVLRGASRLLRANPHAKLLIKFNPKCLVGAGRRAEDLLGEIDTIGYEMFLCHDETSAFYRIKGTQLDEWRQVMDEKSYCNLWAVPKADAMLVSFISHSSALHGAERSLLALVSGLQKSGVFCHIILPSSGPLEKMFKNLGVAVEIADTHLLWFINTEDTLNTLVESNSEALLWLSDRLRLINPHVVWSNSSAVVAGGLAAAAIGKPHVWDIREIPSATVAYALSEPQLSKFFSSITNHFCFNSRFTQNSHIITSPSTVLYPIVEIQESETKERVFTTSGLKIAFPGGIEPRKGQQDAVEAGIRLLEEGVKIEIIFLGRELDPHYAATLKQLVDDHGMERHIRFLPFIEHPEDVMCASDVVLCCSRDEPFGRVVVEAMKLGKLVIATKSGGFLESITHDRDGILYEPGNIDELTTILRKLVASPSTIQKIANQGKNTAISKFPRDVTIKKALKILFSIRNEKNPLSSSLAMAAITTAIQKVLREKRDVSQKVNALNLKLEHAAGEVKVYSNMLQESRISLHRSEKQREDLENVVGEYRESKKETATQQERVRFLEKRLRVLKERAHYESNLKAEIARALITKVRDHKVREKAHRSILKCFCERLRRGRARRAVVRTIASFAHMSLAAGHDAANVLLAKTSGLFDEKFYLGQGPDLRGYESPLSHFLSEGGKRGLSPHPLFDVQFYLSQNNNVANIDLNPLLHFLRYGAEEGRNPHPLFDLVYYRRQRPDLPKQVNPLIHFLEHGVWEGTSPHPLFDVHYYFEQYPDVLHAEINPLVHFILWGAHEGRNPGPLFHTRFYLQQYKDVESAGLNPLIHYVVYGEKEGRLPNPLFDPIYYINRNNIKLNNGVSALQHYIEIGAKQYLDPSPKFQTALYISKNPTAKDSKSPLAHYFSNNLLECEEKNNESDVLPMESVDLAVAAAERSYLRASPVSGVLPIVCVYGSNHVDSIRNILVPALSSSISDFPLELHLLNYQGNTSLFPQPLLDELRAR</sequence>
<dbReference type="PANTHER" id="PTHR34203:SF15">
    <property type="entry name" value="SLL1173 PROTEIN"/>
    <property type="match status" value="1"/>
</dbReference>
<gene>
    <name evidence="4" type="ORF">GYA55_09330</name>
</gene>
<keyword evidence="4" id="KW-0489">Methyltransferase</keyword>
<dbReference type="InterPro" id="IPR006342">
    <property type="entry name" value="FkbM_mtfrase"/>
</dbReference>
<dbReference type="InterPro" id="IPR029063">
    <property type="entry name" value="SAM-dependent_MTases_sf"/>
</dbReference>
<dbReference type="SUPFAM" id="SSF53335">
    <property type="entry name" value="S-adenosyl-L-methionine-dependent methyltransferases"/>
    <property type="match status" value="1"/>
</dbReference>
<dbReference type="GO" id="GO:0016757">
    <property type="term" value="F:glycosyltransferase activity"/>
    <property type="evidence" value="ECO:0007669"/>
    <property type="project" value="InterPro"/>
</dbReference>
<dbReference type="EMBL" id="JAAZON010000420">
    <property type="protein sequence ID" value="NMC63354.1"/>
    <property type="molecule type" value="Genomic_DNA"/>
</dbReference>
<dbReference type="NCBIfam" id="TIGR01444">
    <property type="entry name" value="fkbM_fam"/>
    <property type="match status" value="1"/>
</dbReference>
<feature type="domain" description="Methyltransferase FkbM" evidence="3">
    <location>
        <begin position="54"/>
        <end position="179"/>
    </location>
</feature>
<dbReference type="InterPro" id="IPR052514">
    <property type="entry name" value="SAM-dependent_MTase"/>
</dbReference>
<dbReference type="Pfam" id="PF00534">
    <property type="entry name" value="Glycos_transf_1"/>
    <property type="match status" value="1"/>
</dbReference>
<keyword evidence="1" id="KW-0175">Coiled coil</keyword>
<evidence type="ECO:0000313" key="4">
    <source>
        <dbReference type="EMBL" id="NMC63354.1"/>
    </source>
</evidence>
<dbReference type="GO" id="GO:0008168">
    <property type="term" value="F:methyltransferase activity"/>
    <property type="evidence" value="ECO:0007669"/>
    <property type="project" value="UniProtKB-KW"/>
</dbReference>
<dbReference type="InterPro" id="IPR001296">
    <property type="entry name" value="Glyco_trans_1"/>
</dbReference>
<reference evidence="4 5" key="1">
    <citation type="journal article" date="2020" name="Biotechnol. Biofuels">
        <title>New insights from the biogas microbiome by comprehensive genome-resolved metagenomics of nearly 1600 species originating from multiple anaerobic digesters.</title>
        <authorList>
            <person name="Campanaro S."/>
            <person name="Treu L."/>
            <person name="Rodriguez-R L.M."/>
            <person name="Kovalovszki A."/>
            <person name="Ziels R.M."/>
            <person name="Maus I."/>
            <person name="Zhu X."/>
            <person name="Kougias P.G."/>
            <person name="Basile A."/>
            <person name="Luo G."/>
            <person name="Schluter A."/>
            <person name="Konstantinidis K.T."/>
            <person name="Angelidaki I."/>
        </authorList>
    </citation>
    <scope>NUCLEOTIDE SEQUENCE [LARGE SCALE GENOMIC DNA]</scope>
    <source>
        <strain evidence="4">AS27yjCOA_65</strain>
    </source>
</reference>
<name>A0A7X9FT68_9DELT</name>
<organism evidence="4 5">
    <name type="scientific">SAR324 cluster bacterium</name>
    <dbReference type="NCBI Taxonomy" id="2024889"/>
    <lineage>
        <taxon>Bacteria</taxon>
        <taxon>Deltaproteobacteria</taxon>
        <taxon>SAR324 cluster</taxon>
    </lineage>
</organism>
<protein>
    <submittedName>
        <fullName evidence="4">FkbM family methyltransferase</fullName>
    </submittedName>
</protein>
<dbReference type="Gene3D" id="3.40.50.150">
    <property type="entry name" value="Vaccinia Virus protein VP39"/>
    <property type="match status" value="1"/>
</dbReference>
<accession>A0A7X9FT68</accession>
<evidence type="ECO:0000259" key="3">
    <source>
        <dbReference type="Pfam" id="PF05050"/>
    </source>
</evidence>
<evidence type="ECO:0000313" key="5">
    <source>
        <dbReference type="Proteomes" id="UP000524246"/>
    </source>
</evidence>
<proteinExistence type="predicted"/>
<feature type="coiled-coil region" evidence="1">
    <location>
        <begin position="644"/>
        <end position="730"/>
    </location>
</feature>
<dbReference type="SUPFAM" id="SSF53756">
    <property type="entry name" value="UDP-Glycosyltransferase/glycogen phosphorylase"/>
    <property type="match status" value="1"/>
</dbReference>
<dbReference type="AlphaFoldDB" id="A0A7X9FT68"/>
<dbReference type="CDD" id="cd03801">
    <property type="entry name" value="GT4_PimA-like"/>
    <property type="match status" value="1"/>
</dbReference>
<feature type="domain" description="Glycosyl transferase family 1" evidence="2">
    <location>
        <begin position="444"/>
        <end position="602"/>
    </location>
</feature>
<dbReference type="Pfam" id="PF05050">
    <property type="entry name" value="Methyltransf_21"/>
    <property type="match status" value="1"/>
</dbReference>